<dbReference type="PANTHER" id="PTHR30471:SF3">
    <property type="entry name" value="UPF0758 PROTEIN YEES-RELATED"/>
    <property type="match status" value="1"/>
</dbReference>
<dbReference type="Proteomes" id="UP000598971">
    <property type="component" value="Unassembled WGS sequence"/>
</dbReference>
<dbReference type="AlphaFoldDB" id="A0A8J8FCQ2"/>
<feature type="domain" description="MPN" evidence="7">
    <location>
        <begin position="107"/>
        <end position="229"/>
    </location>
</feature>
<dbReference type="CDD" id="cd08071">
    <property type="entry name" value="MPN_DUF2466"/>
    <property type="match status" value="1"/>
</dbReference>
<keyword evidence="2" id="KW-0479">Metal-binding</keyword>
<dbReference type="EMBL" id="WHPF01000006">
    <property type="protein sequence ID" value="NNV55650.1"/>
    <property type="molecule type" value="Genomic_DNA"/>
</dbReference>
<dbReference type="InterPro" id="IPR037518">
    <property type="entry name" value="MPN"/>
</dbReference>
<sequence length="229" mass="25445">MQSTTIKHWAEDDRPREKLIQKGVDALSNAELLAILINIGTTEKTAVDVAKEILGTVNNDLHQLARLSVKEMLKLKVKGIGEAKAVTIIAALELGIRKEASFTKKQVVLQSADIARFLKAKLQHKKHEVFAVIYLNRANKINHYEIISEGGITGTVADPRIILKKALENDAVNLILCHNHPSGNLKPSRADEDLTHKIKEAARYFDINVLDHIIVSEEGYFSFADEGIL</sequence>
<dbReference type="Gene3D" id="3.40.140.10">
    <property type="entry name" value="Cytidine Deaminase, domain 2"/>
    <property type="match status" value="1"/>
</dbReference>
<evidence type="ECO:0000259" key="7">
    <source>
        <dbReference type="PROSITE" id="PS50249"/>
    </source>
</evidence>
<dbReference type="PANTHER" id="PTHR30471">
    <property type="entry name" value="DNA REPAIR PROTEIN RADC"/>
    <property type="match status" value="1"/>
</dbReference>
<dbReference type="PROSITE" id="PS50249">
    <property type="entry name" value="MPN"/>
    <property type="match status" value="1"/>
</dbReference>
<dbReference type="InterPro" id="IPR046778">
    <property type="entry name" value="UPF0758_N"/>
</dbReference>
<dbReference type="GO" id="GO:0008237">
    <property type="term" value="F:metallopeptidase activity"/>
    <property type="evidence" value="ECO:0007669"/>
    <property type="project" value="UniProtKB-KW"/>
</dbReference>
<dbReference type="Pfam" id="PF20582">
    <property type="entry name" value="UPF0758_N"/>
    <property type="match status" value="1"/>
</dbReference>
<keyword evidence="5" id="KW-0482">Metalloprotease</keyword>
<name>A0A8J8FCQ2_9BACT</name>
<evidence type="ECO:0000313" key="9">
    <source>
        <dbReference type="Proteomes" id="UP000598971"/>
    </source>
</evidence>
<evidence type="ECO:0000256" key="5">
    <source>
        <dbReference type="ARBA" id="ARBA00023049"/>
    </source>
</evidence>
<keyword evidence="3" id="KW-0378">Hydrolase</keyword>
<dbReference type="NCBIfam" id="NF000642">
    <property type="entry name" value="PRK00024.1"/>
    <property type="match status" value="1"/>
</dbReference>
<dbReference type="InterPro" id="IPR025657">
    <property type="entry name" value="RadC_JAB"/>
</dbReference>
<protein>
    <submittedName>
        <fullName evidence="8">DNA repair protein RadC</fullName>
    </submittedName>
</protein>
<dbReference type="GO" id="GO:0006508">
    <property type="term" value="P:proteolysis"/>
    <property type="evidence" value="ECO:0007669"/>
    <property type="project" value="UniProtKB-KW"/>
</dbReference>
<comment type="caution">
    <text evidence="8">The sequence shown here is derived from an EMBL/GenBank/DDBJ whole genome shotgun (WGS) entry which is preliminary data.</text>
</comment>
<keyword evidence="9" id="KW-1185">Reference proteome</keyword>
<dbReference type="PROSITE" id="PS01302">
    <property type="entry name" value="UPF0758"/>
    <property type="match status" value="1"/>
</dbReference>
<dbReference type="GO" id="GO:0046872">
    <property type="term" value="F:metal ion binding"/>
    <property type="evidence" value="ECO:0007669"/>
    <property type="project" value="UniProtKB-KW"/>
</dbReference>
<evidence type="ECO:0000256" key="2">
    <source>
        <dbReference type="ARBA" id="ARBA00022723"/>
    </source>
</evidence>
<evidence type="ECO:0000313" key="8">
    <source>
        <dbReference type="EMBL" id="NNV55650.1"/>
    </source>
</evidence>
<dbReference type="NCBIfam" id="TIGR00608">
    <property type="entry name" value="radc"/>
    <property type="match status" value="1"/>
</dbReference>
<evidence type="ECO:0000256" key="1">
    <source>
        <dbReference type="ARBA" id="ARBA00022670"/>
    </source>
</evidence>
<proteinExistence type="inferred from homology"/>
<dbReference type="RefSeq" id="WP_171607584.1">
    <property type="nucleotide sequence ID" value="NZ_WHPF01000006.1"/>
</dbReference>
<keyword evidence="4" id="KW-0862">Zinc</keyword>
<evidence type="ECO:0000256" key="4">
    <source>
        <dbReference type="ARBA" id="ARBA00022833"/>
    </source>
</evidence>
<dbReference type="InterPro" id="IPR020891">
    <property type="entry name" value="UPF0758_CS"/>
</dbReference>
<evidence type="ECO:0000256" key="6">
    <source>
        <dbReference type="RuleBase" id="RU003797"/>
    </source>
</evidence>
<reference evidence="8" key="1">
    <citation type="submission" date="2019-10" db="EMBL/GenBank/DDBJ databases">
        <title>Draft genome sequence of Panacibacter sp. KCS-6.</title>
        <authorList>
            <person name="Yim K.J."/>
        </authorList>
    </citation>
    <scope>NUCLEOTIDE SEQUENCE</scope>
    <source>
        <strain evidence="8">KCS-6</strain>
    </source>
</reference>
<comment type="similarity">
    <text evidence="6">Belongs to the UPF0758 family.</text>
</comment>
<gene>
    <name evidence="8" type="primary">radC</name>
    <name evidence="8" type="ORF">GD597_09280</name>
</gene>
<dbReference type="InterPro" id="IPR001405">
    <property type="entry name" value="UPF0758"/>
</dbReference>
<organism evidence="8 9">
    <name type="scientific">Limnovirga soli</name>
    <dbReference type="NCBI Taxonomy" id="2656915"/>
    <lineage>
        <taxon>Bacteria</taxon>
        <taxon>Pseudomonadati</taxon>
        <taxon>Bacteroidota</taxon>
        <taxon>Chitinophagia</taxon>
        <taxon>Chitinophagales</taxon>
        <taxon>Chitinophagaceae</taxon>
        <taxon>Limnovirga</taxon>
    </lineage>
</organism>
<keyword evidence="1" id="KW-0645">Protease</keyword>
<dbReference type="Pfam" id="PF04002">
    <property type="entry name" value="RadC"/>
    <property type="match status" value="1"/>
</dbReference>
<accession>A0A8J8FCQ2</accession>
<evidence type="ECO:0000256" key="3">
    <source>
        <dbReference type="ARBA" id="ARBA00022801"/>
    </source>
</evidence>